<evidence type="ECO:0000313" key="2">
    <source>
        <dbReference type="Proteomes" id="UP001243375"/>
    </source>
</evidence>
<evidence type="ECO:0000313" key="1">
    <source>
        <dbReference type="EMBL" id="KAJ9120819.1"/>
    </source>
</evidence>
<comment type="caution">
    <text evidence="1">The sequence shown here is derived from an EMBL/GenBank/DDBJ whole genome shotgun (WGS) entry which is preliminary data.</text>
</comment>
<accession>A0ACC2X9W6</accession>
<reference evidence="1" key="1">
    <citation type="submission" date="2023-04" db="EMBL/GenBank/DDBJ databases">
        <title>Draft Genome sequencing of Naganishia species isolated from polar environments using Oxford Nanopore Technology.</title>
        <authorList>
            <person name="Leo P."/>
            <person name="Venkateswaran K."/>
        </authorList>
    </citation>
    <scope>NUCLEOTIDE SEQUENCE</scope>
    <source>
        <strain evidence="1">MNA-CCFEE 5425</strain>
    </source>
</reference>
<name>A0ACC2X9W6_9TREE</name>
<gene>
    <name evidence="1" type="ORF">QFC22_002753</name>
</gene>
<sequence length="1329" mass="143104">MASANQRLSAILPSWSGSPFPPSHHQALHIDVVYSNQTATPASSSSDRKKVRFVALSPFGSKCHDQRRQSNQQPARSESDISSSPGSESFDTDQQSSEPTTSSVLSLAEFEVSPSTRSQDEWKVVNQRRQEVAIAQSDAGCEFSSPTTLQASLNMASNPASPYDSDNPLGLRPNHGVPPEREQEVTEVVYTDDGTVMRHLVPVLRYGAPLTRQSGVTAFAIEEHAAGAMVSPSSSSSSGVDNGLSMRERLTRNTRRMLHNVGHTPARPRRSSQRPVTADATLQRAYVATIPETGENTPRPPTIHPPSPPAHPVTSSERGTGISPPLAPQLQANSGISLPLPVSPLDLQHSGQGSRRGSSPLSDASSKWTYGNVPSREDLLSLSSFVSDGDAHHTTPTLEYLAHHLREPPRGESAVSPVATGVAAAHPANEAAKTSSLPGSAIESTGSAAVDTFKVKKGFAFFGGGSISRKKGEGFINQQSSTNPDDQHIHVQDSSTSGEATPRRKLSHFRSKPSTSDGVASVFDTRKSSAASSSRDEGIQRSHRIDSNDDASYAPISRASVASGSSQRQRLPFGSLSSAGTGSLHSWTHNPLVTTATRSTQRGSDAHEDVLTPKSMYSPSPLPEEPGEPFDNSPFQSAQPGMASVASSSQEGLLDARYNVQLDEGSDQELHGTPSGKEALPASVTGATMSTASQYPSFHSFPSDAPLVQPGNPVDTSLYPLPLDPSAAEKLVTAAQQFKRAVTRGKKDKYAVAMPESYLNYDPNPDPDGIIGILDGTPKTESSAGTPNYPEIPLAPRPPIDYRAAPVSIHQLIEPAQPSAASGNTKRSDLFHKLIHKRSPPVGLGIIIPPDPQDTTSASGKTAPAVHTTMQAKIQVPMDRIMDRKSKENKIQAKDSLRKQKETILEEVAKRRSREEGQLQKQSPSTSLRRSDSVDHGMVLHGLRTFKDSGSASPSPRRSRPQTAPTSTDSYYVQHPDILSSSNSPTESPAIPTDSPKRRGLIRRMFSKEGLIRQFGFDRFSKSKGNGTQSSLISVEDANESYEAQEARLLATAEEMATPVRESFNYHFAQQRASTGEQFTSQSTSAASMIPLSSKTVPTSSQSMFTAESDITRDDSFAAPSPARSSSDIAGQDKSPVSSSVPKRISYEGSRILAPSPKSPTRPLSRTLSSPGKNREGRLPATPTKRRPGEVLPFMERPIDTITEEGTSRLAAINRPELNPYSSDTITRVLSGGKRDLHKTVIAEDSGDSSGDSSSSGAKEIALLQERLLRAQARREERRRQKEALRARLAIEEEDDHKMRDPNLKPCEKCGCVCASTFKRRDKGKQKEV</sequence>
<protein>
    <submittedName>
        <fullName evidence="1">Uncharacterized protein</fullName>
    </submittedName>
</protein>
<organism evidence="1 2">
    <name type="scientific">Naganishia vaughanmartiniae</name>
    <dbReference type="NCBI Taxonomy" id="1424756"/>
    <lineage>
        <taxon>Eukaryota</taxon>
        <taxon>Fungi</taxon>
        <taxon>Dikarya</taxon>
        <taxon>Basidiomycota</taxon>
        <taxon>Agaricomycotina</taxon>
        <taxon>Tremellomycetes</taxon>
        <taxon>Filobasidiales</taxon>
        <taxon>Filobasidiaceae</taxon>
        <taxon>Naganishia</taxon>
    </lineage>
</organism>
<dbReference type="EMBL" id="JASBWU010000006">
    <property type="protein sequence ID" value="KAJ9120819.1"/>
    <property type="molecule type" value="Genomic_DNA"/>
</dbReference>
<dbReference type="Proteomes" id="UP001243375">
    <property type="component" value="Unassembled WGS sequence"/>
</dbReference>
<proteinExistence type="predicted"/>
<keyword evidence="2" id="KW-1185">Reference proteome</keyword>